<feature type="transmembrane region" description="Helical" evidence="2">
    <location>
        <begin position="38"/>
        <end position="70"/>
    </location>
</feature>
<name>A0A7S3L359_9STRA</name>
<keyword evidence="2" id="KW-0472">Membrane</keyword>
<dbReference type="EMBL" id="HBIM01005888">
    <property type="protein sequence ID" value="CAE0407181.1"/>
    <property type="molecule type" value="Transcribed_RNA"/>
</dbReference>
<feature type="region of interest" description="Disordered" evidence="1">
    <location>
        <begin position="83"/>
        <end position="105"/>
    </location>
</feature>
<dbReference type="AlphaFoldDB" id="A0A7S3L359"/>
<gene>
    <name evidence="3" type="ORF">ACOF00016_LOCUS5008</name>
</gene>
<organism evidence="3">
    <name type="scientific">Amphora coffeiformis</name>
    <dbReference type="NCBI Taxonomy" id="265554"/>
    <lineage>
        <taxon>Eukaryota</taxon>
        <taxon>Sar</taxon>
        <taxon>Stramenopiles</taxon>
        <taxon>Ochrophyta</taxon>
        <taxon>Bacillariophyta</taxon>
        <taxon>Bacillariophyceae</taxon>
        <taxon>Bacillariophycidae</taxon>
        <taxon>Thalassiophysales</taxon>
        <taxon>Catenulaceae</taxon>
        <taxon>Amphora</taxon>
    </lineage>
</organism>
<keyword evidence="2" id="KW-1133">Transmembrane helix</keyword>
<reference evidence="3" key="1">
    <citation type="submission" date="2021-01" db="EMBL/GenBank/DDBJ databases">
        <authorList>
            <person name="Corre E."/>
            <person name="Pelletier E."/>
            <person name="Niang G."/>
            <person name="Scheremetjew M."/>
            <person name="Finn R."/>
            <person name="Kale V."/>
            <person name="Holt S."/>
            <person name="Cochrane G."/>
            <person name="Meng A."/>
            <person name="Brown T."/>
            <person name="Cohen L."/>
        </authorList>
    </citation>
    <scope>NUCLEOTIDE SEQUENCE</scope>
    <source>
        <strain evidence="3">CCMP127</strain>
    </source>
</reference>
<evidence type="ECO:0000256" key="2">
    <source>
        <dbReference type="SAM" id="Phobius"/>
    </source>
</evidence>
<proteinExistence type="predicted"/>
<evidence type="ECO:0000313" key="3">
    <source>
        <dbReference type="EMBL" id="CAE0407181.1"/>
    </source>
</evidence>
<protein>
    <submittedName>
        <fullName evidence="3">Uncharacterized protein</fullName>
    </submittedName>
</protein>
<sequence>MQVLMNFTMGLGMALIFFWTSLWGIVRSYEPNPFVAAILFLCTAAAGFSYVISYILAIYGAAAGGVYGLLKVAESSSQTARIGQAQQQQQQRMGYAGYNNRPHYE</sequence>
<accession>A0A7S3L359</accession>
<feature type="transmembrane region" description="Helical" evidence="2">
    <location>
        <begin position="7"/>
        <end position="26"/>
    </location>
</feature>
<evidence type="ECO:0000256" key="1">
    <source>
        <dbReference type="SAM" id="MobiDB-lite"/>
    </source>
</evidence>
<keyword evidence="2" id="KW-0812">Transmembrane</keyword>